<dbReference type="Proteomes" id="UP000265930">
    <property type="component" value="Unassembled WGS sequence"/>
</dbReference>
<proteinExistence type="predicted"/>
<dbReference type="InterPro" id="IPR017896">
    <property type="entry name" value="4Fe4S_Fe-S-bd"/>
</dbReference>
<evidence type="ECO:0000313" key="3">
    <source>
        <dbReference type="Proteomes" id="UP000265930"/>
    </source>
</evidence>
<dbReference type="RefSeq" id="WP_119367143.1">
    <property type="nucleotide sequence ID" value="NZ_QXDJ01000003.1"/>
</dbReference>
<evidence type="ECO:0000313" key="2">
    <source>
        <dbReference type="EMBL" id="RII34381.1"/>
    </source>
</evidence>
<accession>A0A399IN71</accession>
<protein>
    <recommendedName>
        <fullName evidence="1">4Fe-4S ferredoxin-type domain-containing protein</fullName>
    </recommendedName>
</protein>
<comment type="caution">
    <text evidence="2">The sequence shown here is derived from an EMBL/GenBank/DDBJ whole genome shotgun (WGS) entry which is preliminary data.</text>
</comment>
<organism evidence="2 3">
    <name type="scientific">Clostridium chromiireducens</name>
    <dbReference type="NCBI Taxonomy" id="225345"/>
    <lineage>
        <taxon>Bacteria</taxon>
        <taxon>Bacillati</taxon>
        <taxon>Bacillota</taxon>
        <taxon>Clostridia</taxon>
        <taxon>Eubacteriales</taxon>
        <taxon>Clostridiaceae</taxon>
        <taxon>Clostridium</taxon>
    </lineage>
</organism>
<name>A0A399IN71_9CLOT</name>
<sequence>METSVTNYGSISGISSYNLYENGNLKDCTTNKPNILKTKYGNLIPQYDYIDIRRKYIKSISFYPDGVIQRISLNNQTPIETSIGIINSELITFYPNENINRIFPLNGQLSAYWDEEQEYSLSKEINLTLPFGNYNLRTTGIYFYENGNVKGLSLWPKERLEINTPLGIQSVRLGFSLYENGNIKAFEPSAPISIPTPIGNISAFDANNYTFFKEIKSVNFSEDGYIESLLSSKNKVTVIDSLEKVYEFEPKSYDDLGNGDFYIYPLKINFFDTSVSFDDGVKFEIEECTFIVEELQLDDTPKCTSDCSTCGAACSPGGISLV</sequence>
<reference evidence="2 3" key="1">
    <citation type="submission" date="2018-08" db="EMBL/GenBank/DDBJ databases">
        <title>Genome of Clostridium chromiireducens C1, DSM12136.</title>
        <authorList>
            <person name="Xing M."/>
            <person name="Wei Y."/>
            <person name="Ang E.L."/>
            <person name="Zhao H."/>
            <person name="Zhang Y."/>
        </authorList>
    </citation>
    <scope>NUCLEOTIDE SEQUENCE [LARGE SCALE GENOMIC DNA]</scope>
    <source>
        <strain evidence="2 3">C1</strain>
    </source>
</reference>
<dbReference type="PROSITE" id="PS51379">
    <property type="entry name" value="4FE4S_FER_2"/>
    <property type="match status" value="1"/>
</dbReference>
<dbReference type="AlphaFoldDB" id="A0A399IN71"/>
<evidence type="ECO:0000259" key="1">
    <source>
        <dbReference type="PROSITE" id="PS51379"/>
    </source>
</evidence>
<feature type="domain" description="4Fe-4S ferredoxin-type" evidence="1">
    <location>
        <begin position="293"/>
        <end position="322"/>
    </location>
</feature>
<dbReference type="EMBL" id="QXDJ01000003">
    <property type="protein sequence ID" value="RII34381.1"/>
    <property type="molecule type" value="Genomic_DNA"/>
</dbReference>
<gene>
    <name evidence="2" type="ORF">D2A34_14650</name>
</gene>